<dbReference type="Pfam" id="PF12157">
    <property type="entry name" value="DUF3591"/>
    <property type="match status" value="1"/>
</dbReference>
<sequence length="978" mass="111448">QVRTAPWNTTRAFIAAMKGKCLLEVTGVADPTGCGEGFSYVKIPNKPTQQKDDKEPQPVKKTVTGTDADLRRLSLKNAKQLLRKFGVPEEEIKKLSRWEVIDVVRTMSTEQARSGEGPMSKFARGSRFSVAEHQERYKEECQRIFDLQNKVLESTEILSTDTDSSSAEDSDFEEMGKNIENMLQNKKTSSQLSREREEQERKELQRMLLGEDTSTSGVSSNSHKDDDTASVTSLNSSATGRRLKIYRTFRDEDGKEYVRCETVRKPAVIDAYCRIRTTKDEEFIRKFALFDEQHREEMRKERRRIQEQLRRLKRNQEKEKLKGPPEKKPKKMKERPDLKLKCGACGAIGHMRTNKFCPLYYQTNAPPSNPVAMTEEQEEELEKTVIHNDNEELIKVEGTKIVLGKQLIESADEVRRKSLVLKFPKQQLPPKKKRRVGTTVHCDYLNRPHKSIHRRRTDPMVTLSSILEGIINDIRDLPNTYPFHTPVNPKVVKDYYKIITRPMDLQTLRENVRKRQYPSREEFREHLELIVKNSATYNGPKHSLTQISQSMLDLCDEKLKEANKLARLEKAINPLLDDDDQVAFSFILDNIVTQKMMAVPDSWPFHHPVNKKFVPDYYKVIANPMDLETIRKNISKHKYQNRETFLDDVNLILANSIKYNGPDSQYTKTAQEIVNICYQTLAEYDEHLTQLERDISTAKEAALEEADLESLDPMTPGPYTPQPPDLYDTNTSLSMSHDASVYQDESNLSAMDTPITSPEKRGTQMCQGRGRLGEEDSDVDIEGFDEDDDGKPKTPAPEVEDADGDLADEEEVSAQQPQASVLYEDLLMSDGEDDDDGSDEEGDNPFSSIQLSESGSDSDVEPNAVRPKQPHVLQENTRMGMDNEESMMSYEGDGGETSHVMEDSNISYGSYEEPDPKSNTRDTSFSSIGGYDISEEEEDEEQQRCGPSVLSQVHLSEDEEDSEDFHSIAGDSDLDSDE</sequence>
<feature type="domain" description="Bromo" evidence="9">
    <location>
        <begin position="475"/>
        <end position="545"/>
    </location>
</feature>
<comment type="caution">
    <text evidence="10">The sequence shown here is derived from an EMBL/GenBank/DDBJ whole genome shotgun (WGS) entry which is preliminary data.</text>
</comment>
<evidence type="ECO:0000256" key="1">
    <source>
        <dbReference type="ARBA" id="ARBA00004123"/>
    </source>
</evidence>
<evidence type="ECO:0000256" key="7">
    <source>
        <dbReference type="PROSITE-ProRule" id="PRU00035"/>
    </source>
</evidence>
<evidence type="ECO:0000313" key="11">
    <source>
        <dbReference type="Proteomes" id="UP000586704"/>
    </source>
</evidence>
<feature type="compositionally biased region" description="Acidic residues" evidence="8">
    <location>
        <begin position="830"/>
        <end position="843"/>
    </location>
</feature>
<feature type="compositionally biased region" description="Pro residues" evidence="8">
    <location>
        <begin position="715"/>
        <end position="724"/>
    </location>
</feature>
<feature type="region of interest" description="Disordered" evidence="8">
    <location>
        <begin position="311"/>
        <end position="335"/>
    </location>
</feature>
<feature type="compositionally biased region" description="Basic and acidic residues" evidence="8">
    <location>
        <begin position="193"/>
        <end position="205"/>
    </location>
</feature>
<organism evidence="10 11">
    <name type="scientific">Ceyx cyanopectus</name>
    <name type="common">Indigo-banded kingfisher</name>
    <dbReference type="NCBI Taxonomy" id="390723"/>
    <lineage>
        <taxon>Eukaryota</taxon>
        <taxon>Metazoa</taxon>
        <taxon>Chordata</taxon>
        <taxon>Craniata</taxon>
        <taxon>Vertebrata</taxon>
        <taxon>Euteleostomi</taxon>
        <taxon>Archelosauria</taxon>
        <taxon>Archosauria</taxon>
        <taxon>Dinosauria</taxon>
        <taxon>Saurischia</taxon>
        <taxon>Theropoda</taxon>
        <taxon>Coelurosauria</taxon>
        <taxon>Aves</taxon>
        <taxon>Neognathae</taxon>
        <taxon>Neoaves</taxon>
        <taxon>Telluraves</taxon>
        <taxon>Coraciimorphae</taxon>
        <taxon>Coraciiformes</taxon>
        <taxon>Alcedinidae</taxon>
        <taxon>Ceyx</taxon>
    </lineage>
</organism>
<dbReference type="GO" id="GO:0004402">
    <property type="term" value="F:histone acetyltransferase activity"/>
    <property type="evidence" value="ECO:0007669"/>
    <property type="project" value="InterPro"/>
</dbReference>
<feature type="compositionally biased region" description="Polar residues" evidence="8">
    <location>
        <begin position="728"/>
        <end position="756"/>
    </location>
</feature>
<dbReference type="InterPro" id="IPR040240">
    <property type="entry name" value="TAF1"/>
</dbReference>
<dbReference type="SUPFAM" id="SSF47370">
    <property type="entry name" value="Bromodomain"/>
    <property type="match status" value="2"/>
</dbReference>
<keyword evidence="11" id="KW-1185">Reference proteome</keyword>
<dbReference type="AlphaFoldDB" id="A0A7L4MTE8"/>
<evidence type="ECO:0000256" key="8">
    <source>
        <dbReference type="SAM" id="MobiDB-lite"/>
    </source>
</evidence>
<dbReference type="OrthoDB" id="5752at2759"/>
<feature type="domain" description="Bromo" evidence="9">
    <location>
        <begin position="597"/>
        <end position="667"/>
    </location>
</feature>
<dbReference type="Proteomes" id="UP000586704">
    <property type="component" value="Unassembled WGS sequence"/>
</dbReference>
<evidence type="ECO:0000313" key="10">
    <source>
        <dbReference type="EMBL" id="NXY81017.1"/>
    </source>
</evidence>
<gene>
    <name evidence="10" type="primary">Taf1</name>
    <name evidence="10" type="ORF">CEYCYA_R04663</name>
</gene>
<feature type="compositionally biased region" description="Basic and acidic residues" evidence="8">
    <location>
        <begin position="311"/>
        <end position="327"/>
    </location>
</feature>
<feature type="compositionally biased region" description="Polar residues" evidence="8">
    <location>
        <begin position="212"/>
        <end position="221"/>
    </location>
</feature>
<proteinExistence type="inferred from homology"/>
<dbReference type="GO" id="GO:0016251">
    <property type="term" value="F:RNA polymerase II general transcription initiation factor activity"/>
    <property type="evidence" value="ECO:0007669"/>
    <property type="project" value="InterPro"/>
</dbReference>
<dbReference type="InterPro" id="IPR001487">
    <property type="entry name" value="Bromodomain"/>
</dbReference>
<feature type="region of interest" description="Disordered" evidence="8">
    <location>
        <begin position="182"/>
        <end position="236"/>
    </location>
</feature>
<reference evidence="10 11" key="1">
    <citation type="submission" date="2020-02" db="EMBL/GenBank/DDBJ databases">
        <title>Bird 10,000 Genomes (B10K) Project - Family phase.</title>
        <authorList>
            <person name="Zhang G."/>
        </authorList>
    </citation>
    <scope>NUCLEOTIDE SEQUENCE [LARGE SCALE GENOMIC DNA]</scope>
    <source>
        <strain evidence="10">B10K-DU-013-51</strain>
        <tissue evidence="10">Mixed tissue sample</tissue>
    </source>
</reference>
<dbReference type="CDD" id="cd05511">
    <property type="entry name" value="Bromo_TFIID"/>
    <property type="match status" value="2"/>
</dbReference>
<dbReference type="PANTHER" id="PTHR13900">
    <property type="entry name" value="TRANSCRIPTION INITIATION FACTOR TFIID"/>
    <property type="match status" value="1"/>
</dbReference>
<dbReference type="Gene3D" id="1.20.920.10">
    <property type="entry name" value="Bromodomain-like"/>
    <property type="match status" value="2"/>
</dbReference>
<dbReference type="GO" id="GO:0005669">
    <property type="term" value="C:transcription factor TFIID complex"/>
    <property type="evidence" value="ECO:0007669"/>
    <property type="project" value="InterPro"/>
</dbReference>
<feature type="non-terminal residue" evidence="10">
    <location>
        <position position="978"/>
    </location>
</feature>
<dbReference type="InterPro" id="IPR018359">
    <property type="entry name" value="Bromodomain_CS"/>
</dbReference>
<dbReference type="GO" id="GO:0017025">
    <property type="term" value="F:TBP-class protein binding"/>
    <property type="evidence" value="ECO:0007669"/>
    <property type="project" value="InterPro"/>
</dbReference>
<dbReference type="InterPro" id="IPR022591">
    <property type="entry name" value="TAF1_HAT_dom"/>
</dbReference>
<comment type="similarity">
    <text evidence="2">Belongs to the TAF1 family.</text>
</comment>
<dbReference type="Pfam" id="PF00439">
    <property type="entry name" value="Bromodomain"/>
    <property type="match status" value="2"/>
</dbReference>
<dbReference type="GO" id="GO:0051123">
    <property type="term" value="P:RNA polymerase II preinitiation complex assembly"/>
    <property type="evidence" value="ECO:0007669"/>
    <property type="project" value="TreeGrafter"/>
</dbReference>
<evidence type="ECO:0000256" key="4">
    <source>
        <dbReference type="ARBA" id="ARBA00023117"/>
    </source>
</evidence>
<keyword evidence="3" id="KW-0805">Transcription regulation</keyword>
<dbReference type="FunFam" id="1.20.920.10:FF:000019">
    <property type="entry name" value="Transcription initiation factor TFIID subunit"/>
    <property type="match status" value="1"/>
</dbReference>
<dbReference type="FunFam" id="1.20.920.10:FF:000020">
    <property type="entry name" value="Transcription initiation factor TFIID subunit"/>
    <property type="match status" value="1"/>
</dbReference>
<feature type="compositionally biased region" description="Acidic residues" evidence="8">
    <location>
        <begin position="775"/>
        <end position="789"/>
    </location>
</feature>
<protein>
    <submittedName>
        <fullName evidence="10">TAF1 factor</fullName>
    </submittedName>
</protein>
<dbReference type="SMART" id="SM00297">
    <property type="entry name" value="BROMO"/>
    <property type="match status" value="2"/>
</dbReference>
<dbReference type="EMBL" id="VYZU01001866">
    <property type="protein sequence ID" value="NXY81017.1"/>
    <property type="molecule type" value="Genomic_DNA"/>
</dbReference>
<evidence type="ECO:0000256" key="3">
    <source>
        <dbReference type="ARBA" id="ARBA00023015"/>
    </source>
</evidence>
<name>A0A7L4MTE8_9AVES</name>
<evidence type="ECO:0000259" key="9">
    <source>
        <dbReference type="PROSITE" id="PS50014"/>
    </source>
</evidence>
<feature type="compositionally biased region" description="Acidic residues" evidence="8">
    <location>
        <begin position="798"/>
        <end position="812"/>
    </location>
</feature>
<feature type="non-terminal residue" evidence="10">
    <location>
        <position position="1"/>
    </location>
</feature>
<dbReference type="PROSITE" id="PS50014">
    <property type="entry name" value="BROMODOMAIN_2"/>
    <property type="match status" value="2"/>
</dbReference>
<feature type="compositionally biased region" description="Polar residues" evidence="8">
    <location>
        <begin position="845"/>
        <end position="857"/>
    </location>
</feature>
<evidence type="ECO:0000256" key="6">
    <source>
        <dbReference type="ARBA" id="ARBA00023242"/>
    </source>
</evidence>
<feature type="region of interest" description="Disordered" evidence="8">
    <location>
        <begin position="705"/>
        <end position="978"/>
    </location>
</feature>
<dbReference type="PANTHER" id="PTHR13900:SF0">
    <property type="entry name" value="TRANSCRIPTION INITIATION FACTOR TFIID SUBUNIT 1"/>
    <property type="match status" value="1"/>
</dbReference>
<comment type="subcellular location">
    <subcellularLocation>
        <location evidence="1">Nucleus</location>
    </subcellularLocation>
</comment>
<evidence type="ECO:0000256" key="2">
    <source>
        <dbReference type="ARBA" id="ARBA00009064"/>
    </source>
</evidence>
<evidence type="ECO:0000256" key="5">
    <source>
        <dbReference type="ARBA" id="ARBA00023163"/>
    </source>
</evidence>
<dbReference type="PRINTS" id="PR00503">
    <property type="entry name" value="BROMODOMAIN"/>
</dbReference>
<dbReference type="PROSITE" id="PS00633">
    <property type="entry name" value="BROMODOMAIN_1"/>
    <property type="match status" value="2"/>
</dbReference>
<keyword evidence="4 7" id="KW-0103">Bromodomain</keyword>
<dbReference type="InterPro" id="IPR041670">
    <property type="entry name" value="Znf-CCHC_6"/>
</dbReference>
<dbReference type="InterPro" id="IPR036427">
    <property type="entry name" value="Bromodomain-like_sf"/>
</dbReference>
<dbReference type="Pfam" id="PF15288">
    <property type="entry name" value="zf-CCHC_6"/>
    <property type="match status" value="1"/>
</dbReference>
<keyword evidence="5" id="KW-0804">Transcription</keyword>
<keyword evidence="6" id="KW-0539">Nucleus</keyword>
<accession>A0A7L4MTE8</accession>